<dbReference type="KEGG" id="more:E1B28_003815"/>
<organism evidence="1 2">
    <name type="scientific">Marasmius oreades</name>
    <name type="common">fairy-ring Marasmius</name>
    <dbReference type="NCBI Taxonomy" id="181124"/>
    <lineage>
        <taxon>Eukaryota</taxon>
        <taxon>Fungi</taxon>
        <taxon>Dikarya</taxon>
        <taxon>Basidiomycota</taxon>
        <taxon>Agaricomycotina</taxon>
        <taxon>Agaricomycetes</taxon>
        <taxon>Agaricomycetidae</taxon>
        <taxon>Agaricales</taxon>
        <taxon>Marasmiineae</taxon>
        <taxon>Marasmiaceae</taxon>
        <taxon>Marasmius</taxon>
    </lineage>
</organism>
<comment type="caution">
    <text evidence="1">The sequence shown here is derived from an EMBL/GenBank/DDBJ whole genome shotgun (WGS) entry which is preliminary data.</text>
</comment>
<dbReference type="Proteomes" id="UP001049176">
    <property type="component" value="Chromosome 2"/>
</dbReference>
<dbReference type="GeneID" id="66072891"/>
<protein>
    <recommendedName>
        <fullName evidence="3">F-box domain-containing protein</fullName>
    </recommendedName>
</protein>
<dbReference type="OrthoDB" id="3070483at2759"/>
<dbReference type="EMBL" id="CM032182">
    <property type="protein sequence ID" value="KAG7096371.1"/>
    <property type="molecule type" value="Genomic_DNA"/>
</dbReference>
<evidence type="ECO:0000313" key="2">
    <source>
        <dbReference type="Proteomes" id="UP001049176"/>
    </source>
</evidence>
<gene>
    <name evidence="1" type="ORF">E1B28_003815</name>
</gene>
<dbReference type="AlphaFoldDB" id="A0A9P8AAX7"/>
<reference evidence="1" key="1">
    <citation type="journal article" date="2021" name="Genome Biol. Evol.">
        <title>The assembled and annotated genome of the fairy-ring fungus Marasmius oreades.</title>
        <authorList>
            <person name="Hiltunen M."/>
            <person name="Ament-Velasquez S.L."/>
            <person name="Johannesson H."/>
        </authorList>
    </citation>
    <scope>NUCLEOTIDE SEQUENCE</scope>
    <source>
        <strain evidence="1">03SP1</strain>
    </source>
</reference>
<evidence type="ECO:0008006" key="3">
    <source>
        <dbReference type="Google" id="ProtNLM"/>
    </source>
</evidence>
<name>A0A9P8AAX7_9AGAR</name>
<keyword evidence="2" id="KW-1185">Reference proteome</keyword>
<dbReference type="Gene3D" id="1.20.1280.50">
    <property type="match status" value="1"/>
</dbReference>
<accession>A0A9P8AAX7</accession>
<proteinExistence type="predicted"/>
<dbReference type="RefSeq" id="XP_043012841.1">
    <property type="nucleotide sequence ID" value="XM_043148249.1"/>
</dbReference>
<evidence type="ECO:0000313" key="1">
    <source>
        <dbReference type="EMBL" id="KAG7096371.1"/>
    </source>
</evidence>
<sequence length="420" mass="47815">MEESQTLLYEKCQSHIHKPLQLHPIDPILLHSSHLPSKIEIAQTLNSLQNEKQQLQLHEETTDYLTRILEKLDAERQQLETQISQRHSITTVQRTVPAEIWETIFSIACSGSSEDGYSLSMTMTPNLWSFATTVSAFPIVLSHVCRRWRAIANSCPTLWSSISINGLRDFSTEHKILIETFLEKSAKCPLNLRAAEDWSGRTPSVMWELLKSHFLRRCGRLYLDLIGFSSLDNFEETDITFHHLLSLRLDSPIPGELNLNSPFWQAICHAPKLTQAQICKIYPPNSLPYPQLTTLVLDTILLRRVEHLLRVLELSSNLRSFALLDAYPDDHPNSLDHIIRPVGMPSLRTLSFYSNSKLLRIDNPILEVLCSSLVMPTLSAFGLGCTSSTTNVTRWPSSLLAMLRRSSPTLRHMWLSLCPD</sequence>